<evidence type="ECO:0000313" key="2">
    <source>
        <dbReference type="EnsemblPlants" id="AET2Gv20731400.17"/>
    </source>
</evidence>
<protein>
    <recommendedName>
        <fullName evidence="4">Aldose 1-epimerase</fullName>
    </recommendedName>
</protein>
<dbReference type="InterPro" id="IPR014718">
    <property type="entry name" value="GH-type_carb-bd"/>
</dbReference>
<dbReference type="Gramene" id="AET2Gv20731400.17">
    <property type="protein sequence ID" value="AET2Gv20731400.17"/>
    <property type="gene ID" value="AET2Gv20731400"/>
</dbReference>
<feature type="region of interest" description="Disordered" evidence="1">
    <location>
        <begin position="1"/>
        <end position="46"/>
    </location>
</feature>
<reference evidence="2" key="5">
    <citation type="journal article" date="2021" name="G3 (Bethesda)">
        <title>Aegilops tauschii genome assembly Aet v5.0 features greater sequence contiguity and improved annotation.</title>
        <authorList>
            <person name="Wang L."/>
            <person name="Zhu T."/>
            <person name="Rodriguez J.C."/>
            <person name="Deal K.R."/>
            <person name="Dubcovsky J."/>
            <person name="McGuire P.E."/>
            <person name="Lux T."/>
            <person name="Spannagl M."/>
            <person name="Mayer K.F.X."/>
            <person name="Baldrich P."/>
            <person name="Meyers B.C."/>
            <person name="Huo N."/>
            <person name="Gu Y.Q."/>
            <person name="Zhou H."/>
            <person name="Devos K.M."/>
            <person name="Bennetzen J.L."/>
            <person name="Unver T."/>
            <person name="Budak H."/>
            <person name="Gulick P.J."/>
            <person name="Galiba G."/>
            <person name="Kalapos B."/>
            <person name="Nelson D.R."/>
            <person name="Li P."/>
            <person name="You F.M."/>
            <person name="Luo M.C."/>
            <person name="Dvorak J."/>
        </authorList>
    </citation>
    <scope>NUCLEOTIDE SEQUENCE [LARGE SCALE GENOMIC DNA]</scope>
    <source>
        <strain evidence="2">cv. AL8/78</strain>
    </source>
</reference>
<keyword evidence="3" id="KW-1185">Reference proteome</keyword>
<dbReference type="PANTHER" id="PTHR10091">
    <property type="entry name" value="ALDOSE-1-EPIMERASE"/>
    <property type="match status" value="1"/>
</dbReference>
<evidence type="ECO:0000256" key="1">
    <source>
        <dbReference type="SAM" id="MobiDB-lite"/>
    </source>
</evidence>
<dbReference type="AlphaFoldDB" id="A0A453C4B5"/>
<dbReference type="GO" id="GO:0004034">
    <property type="term" value="F:aldose 1-epimerase activity"/>
    <property type="evidence" value="ECO:0007669"/>
    <property type="project" value="TreeGrafter"/>
</dbReference>
<dbReference type="Proteomes" id="UP000015105">
    <property type="component" value="Chromosome 2D"/>
</dbReference>
<reference evidence="3" key="2">
    <citation type="journal article" date="2017" name="Nat. Plants">
        <title>The Aegilops tauschii genome reveals multiple impacts of transposons.</title>
        <authorList>
            <person name="Zhao G."/>
            <person name="Zou C."/>
            <person name="Li K."/>
            <person name="Wang K."/>
            <person name="Li T."/>
            <person name="Gao L."/>
            <person name="Zhang X."/>
            <person name="Wang H."/>
            <person name="Yang Z."/>
            <person name="Liu X."/>
            <person name="Jiang W."/>
            <person name="Mao L."/>
            <person name="Kong X."/>
            <person name="Jiao Y."/>
            <person name="Jia J."/>
        </authorList>
    </citation>
    <scope>NUCLEOTIDE SEQUENCE [LARGE SCALE GENOMIC DNA]</scope>
    <source>
        <strain evidence="3">cv. AL8/78</strain>
    </source>
</reference>
<dbReference type="InterPro" id="IPR011013">
    <property type="entry name" value="Gal_mutarotase_sf_dom"/>
</dbReference>
<dbReference type="GO" id="GO:0006006">
    <property type="term" value="P:glucose metabolic process"/>
    <property type="evidence" value="ECO:0007669"/>
    <property type="project" value="TreeGrafter"/>
</dbReference>
<evidence type="ECO:0000313" key="3">
    <source>
        <dbReference type="Proteomes" id="UP000015105"/>
    </source>
</evidence>
<dbReference type="EnsemblPlants" id="AET2Gv20731400.17">
    <property type="protein sequence ID" value="AET2Gv20731400.17"/>
    <property type="gene ID" value="AET2Gv20731400"/>
</dbReference>
<name>A0A453C4B5_AEGTS</name>
<evidence type="ECO:0008006" key="4">
    <source>
        <dbReference type="Google" id="ProtNLM"/>
    </source>
</evidence>
<reference evidence="2" key="3">
    <citation type="journal article" date="2017" name="Nature">
        <title>Genome sequence of the progenitor of the wheat D genome Aegilops tauschii.</title>
        <authorList>
            <person name="Luo M.C."/>
            <person name="Gu Y.Q."/>
            <person name="Puiu D."/>
            <person name="Wang H."/>
            <person name="Twardziok S.O."/>
            <person name="Deal K.R."/>
            <person name="Huo N."/>
            <person name="Zhu T."/>
            <person name="Wang L."/>
            <person name="Wang Y."/>
            <person name="McGuire P.E."/>
            <person name="Liu S."/>
            <person name="Long H."/>
            <person name="Ramasamy R.K."/>
            <person name="Rodriguez J.C."/>
            <person name="Van S.L."/>
            <person name="Yuan L."/>
            <person name="Wang Z."/>
            <person name="Xia Z."/>
            <person name="Xiao L."/>
            <person name="Anderson O.D."/>
            <person name="Ouyang S."/>
            <person name="Liang Y."/>
            <person name="Zimin A.V."/>
            <person name="Pertea G."/>
            <person name="Qi P."/>
            <person name="Bennetzen J.L."/>
            <person name="Dai X."/>
            <person name="Dawson M.W."/>
            <person name="Muller H.G."/>
            <person name="Kugler K."/>
            <person name="Rivarola-Duarte L."/>
            <person name="Spannagl M."/>
            <person name="Mayer K.F.X."/>
            <person name="Lu F.H."/>
            <person name="Bevan M.W."/>
            <person name="Leroy P."/>
            <person name="Li P."/>
            <person name="You F.M."/>
            <person name="Sun Q."/>
            <person name="Liu Z."/>
            <person name="Lyons E."/>
            <person name="Wicker T."/>
            <person name="Salzberg S.L."/>
            <person name="Devos K.M."/>
            <person name="Dvorak J."/>
        </authorList>
    </citation>
    <scope>NUCLEOTIDE SEQUENCE [LARGE SCALE GENOMIC DNA]</scope>
    <source>
        <strain evidence="2">cv. AL8/78</strain>
    </source>
</reference>
<feature type="compositionally biased region" description="Basic residues" evidence="1">
    <location>
        <begin position="30"/>
        <end position="39"/>
    </location>
</feature>
<dbReference type="GO" id="GO:0030246">
    <property type="term" value="F:carbohydrate binding"/>
    <property type="evidence" value="ECO:0007669"/>
    <property type="project" value="InterPro"/>
</dbReference>
<sequence length="138" mass="14543">SSALHSTPLRKQNKQCALHSPSRDPATNGRAHRAHRRRPPLPSAGSCCRAVQRPPCDKPMMARAALLPVALLLCLALAGGANAAQKSTAGFYELKNKKGDFSIKVTNWGAALVSAIVPDGKGNLADVVLGYDTVAEYA</sequence>
<reference evidence="2" key="4">
    <citation type="submission" date="2019-03" db="UniProtKB">
        <authorList>
            <consortium name="EnsemblPlants"/>
        </authorList>
    </citation>
    <scope>IDENTIFICATION</scope>
</reference>
<accession>A0A453C4B5</accession>
<reference evidence="3" key="1">
    <citation type="journal article" date="2014" name="Science">
        <title>Ancient hybridizations among the ancestral genomes of bread wheat.</title>
        <authorList>
            <consortium name="International Wheat Genome Sequencing Consortium,"/>
            <person name="Marcussen T."/>
            <person name="Sandve S.R."/>
            <person name="Heier L."/>
            <person name="Spannagl M."/>
            <person name="Pfeifer M."/>
            <person name="Jakobsen K.S."/>
            <person name="Wulff B.B."/>
            <person name="Steuernagel B."/>
            <person name="Mayer K.F."/>
            <person name="Olsen O.A."/>
        </authorList>
    </citation>
    <scope>NUCLEOTIDE SEQUENCE [LARGE SCALE GENOMIC DNA]</scope>
    <source>
        <strain evidence="3">cv. AL8/78</strain>
    </source>
</reference>
<dbReference type="PANTHER" id="PTHR10091:SF32">
    <property type="entry name" value="ALDOSE 1-EPIMERASE"/>
    <property type="match status" value="1"/>
</dbReference>
<proteinExistence type="predicted"/>
<organism evidence="2 3">
    <name type="scientific">Aegilops tauschii subsp. strangulata</name>
    <name type="common">Goatgrass</name>
    <dbReference type="NCBI Taxonomy" id="200361"/>
    <lineage>
        <taxon>Eukaryota</taxon>
        <taxon>Viridiplantae</taxon>
        <taxon>Streptophyta</taxon>
        <taxon>Embryophyta</taxon>
        <taxon>Tracheophyta</taxon>
        <taxon>Spermatophyta</taxon>
        <taxon>Magnoliopsida</taxon>
        <taxon>Liliopsida</taxon>
        <taxon>Poales</taxon>
        <taxon>Poaceae</taxon>
        <taxon>BOP clade</taxon>
        <taxon>Pooideae</taxon>
        <taxon>Triticodae</taxon>
        <taxon>Triticeae</taxon>
        <taxon>Triticinae</taxon>
        <taxon>Aegilops</taxon>
    </lineage>
</organism>
<dbReference type="GO" id="GO:0033499">
    <property type="term" value="P:galactose catabolic process via UDP-galactose, Leloir pathway"/>
    <property type="evidence" value="ECO:0007669"/>
    <property type="project" value="TreeGrafter"/>
</dbReference>
<dbReference type="SUPFAM" id="SSF74650">
    <property type="entry name" value="Galactose mutarotase-like"/>
    <property type="match status" value="1"/>
</dbReference>
<dbReference type="Gene3D" id="2.70.98.10">
    <property type="match status" value="1"/>
</dbReference>